<evidence type="ECO:0000313" key="4">
    <source>
        <dbReference type="Proteomes" id="UP001614264"/>
    </source>
</evidence>
<evidence type="ECO:0008006" key="5">
    <source>
        <dbReference type="Google" id="ProtNLM"/>
    </source>
</evidence>
<evidence type="ECO:0000313" key="3">
    <source>
        <dbReference type="EMBL" id="MFI7876148.1"/>
    </source>
</evidence>
<keyword evidence="4" id="KW-1185">Reference proteome</keyword>
<feature type="region of interest" description="Disordered" evidence="1">
    <location>
        <begin position="198"/>
        <end position="219"/>
    </location>
</feature>
<feature type="compositionally biased region" description="Polar residues" evidence="1">
    <location>
        <begin position="207"/>
        <end position="219"/>
    </location>
</feature>
<comment type="caution">
    <text evidence="3">The sequence shown here is derived from an EMBL/GenBank/DDBJ whole genome shotgun (WGS) entry which is preliminary data.</text>
</comment>
<name>A0ABW8BMY9_9ACTN</name>
<dbReference type="Proteomes" id="UP001614264">
    <property type="component" value="Unassembled WGS sequence"/>
</dbReference>
<accession>A0ABW8BMY9</accession>
<dbReference type="RefSeq" id="WP_159329837.1">
    <property type="nucleotide sequence ID" value="NZ_JBITPR010000067.1"/>
</dbReference>
<feature type="transmembrane region" description="Helical" evidence="2">
    <location>
        <begin position="105"/>
        <end position="130"/>
    </location>
</feature>
<organism evidence="3 4">
    <name type="scientific">Streptomyces salinarius</name>
    <dbReference type="NCBI Taxonomy" id="2762598"/>
    <lineage>
        <taxon>Bacteria</taxon>
        <taxon>Bacillati</taxon>
        <taxon>Actinomycetota</taxon>
        <taxon>Actinomycetes</taxon>
        <taxon>Kitasatosporales</taxon>
        <taxon>Streptomycetaceae</taxon>
        <taxon>Streptomyces</taxon>
    </lineage>
</organism>
<evidence type="ECO:0000256" key="1">
    <source>
        <dbReference type="SAM" id="MobiDB-lite"/>
    </source>
</evidence>
<proteinExistence type="predicted"/>
<keyword evidence="2" id="KW-0812">Transmembrane</keyword>
<keyword evidence="2" id="KW-1133">Transmembrane helix</keyword>
<reference evidence="3 4" key="1">
    <citation type="submission" date="2024-07" db="EMBL/GenBank/DDBJ databases">
        <title>Whole genome sequencing of Prodigiosin pigment-producing Streptomyces salinarius isolated from rhizosphere soil of Arachis hypogaea.</title>
        <authorList>
            <person name="Vidhya A."/>
            <person name="Ramya S."/>
        </authorList>
    </citation>
    <scope>NUCLEOTIDE SEQUENCE [LARGE SCALE GENOMIC DNA]</scope>
    <source>
        <strain evidence="3 4">VRMG2420</strain>
    </source>
</reference>
<feature type="transmembrane region" description="Helical" evidence="2">
    <location>
        <begin position="174"/>
        <end position="195"/>
    </location>
</feature>
<sequence>MPVITGRFAEARLYLRYCASLLHPGRILPTFADPTPYTGNLDHHQEADLALLIEEGRRQLDRQAADLDRIRNRADALATVSLALISAAVAKSADVLTHHGALVAAWAISCALAVLAVAGAAAVLAGRAVFGRMDTRLAAQGPRPTQKYLASGYIEQVSTGEETVRTFLTVFRDAVTLTVTSALIFLIVLACTLHGTTRTDRTERPCPTSTTCSQPAHPK</sequence>
<protein>
    <recommendedName>
        <fullName evidence="5">Integral membrane protein</fullName>
    </recommendedName>
</protein>
<gene>
    <name evidence="3" type="ORF">AB4829_36840</name>
</gene>
<keyword evidence="2" id="KW-0472">Membrane</keyword>
<evidence type="ECO:0000256" key="2">
    <source>
        <dbReference type="SAM" id="Phobius"/>
    </source>
</evidence>
<dbReference type="EMBL" id="JBITPR010000067">
    <property type="protein sequence ID" value="MFI7876148.1"/>
    <property type="molecule type" value="Genomic_DNA"/>
</dbReference>